<evidence type="ECO:0000256" key="8">
    <source>
        <dbReference type="RuleBase" id="RU363032"/>
    </source>
</evidence>
<evidence type="ECO:0000256" key="1">
    <source>
        <dbReference type="ARBA" id="ARBA00004429"/>
    </source>
</evidence>
<dbReference type="PANTHER" id="PTHR43163:SF9">
    <property type="entry name" value="ABC TRANSPORTER PERMEASE PROTEIN"/>
    <property type="match status" value="1"/>
</dbReference>
<evidence type="ECO:0000256" key="6">
    <source>
        <dbReference type="ARBA" id="ARBA00022989"/>
    </source>
</evidence>
<dbReference type="CDD" id="cd06261">
    <property type="entry name" value="TM_PBP2"/>
    <property type="match status" value="1"/>
</dbReference>
<dbReference type="InterPro" id="IPR045621">
    <property type="entry name" value="BPD_transp_1_N"/>
</dbReference>
<evidence type="ECO:0000256" key="5">
    <source>
        <dbReference type="ARBA" id="ARBA00022692"/>
    </source>
</evidence>
<dbReference type="Pfam" id="PF19300">
    <property type="entry name" value="BPD_transp_1_N"/>
    <property type="match status" value="1"/>
</dbReference>
<keyword evidence="6 8" id="KW-1133">Transmembrane helix</keyword>
<feature type="domain" description="ABC transmembrane type-1" evidence="9">
    <location>
        <begin position="97"/>
        <end position="312"/>
    </location>
</feature>
<evidence type="ECO:0000256" key="3">
    <source>
        <dbReference type="ARBA" id="ARBA00022475"/>
    </source>
</evidence>
<evidence type="ECO:0000256" key="7">
    <source>
        <dbReference type="ARBA" id="ARBA00023136"/>
    </source>
</evidence>
<dbReference type="SUPFAM" id="SSF161098">
    <property type="entry name" value="MetI-like"/>
    <property type="match status" value="1"/>
</dbReference>
<dbReference type="PROSITE" id="PS50928">
    <property type="entry name" value="ABC_TM1"/>
    <property type="match status" value="1"/>
</dbReference>
<dbReference type="EMBL" id="JAGGMQ010000001">
    <property type="protein sequence ID" value="MBP2171456.1"/>
    <property type="molecule type" value="Genomic_DNA"/>
</dbReference>
<keyword evidence="3" id="KW-1003">Cell membrane</keyword>
<feature type="transmembrane region" description="Helical" evidence="8">
    <location>
        <begin position="101"/>
        <end position="124"/>
    </location>
</feature>
<dbReference type="Gene3D" id="1.10.3720.10">
    <property type="entry name" value="MetI-like"/>
    <property type="match status" value="1"/>
</dbReference>
<evidence type="ECO:0000256" key="2">
    <source>
        <dbReference type="ARBA" id="ARBA00022448"/>
    </source>
</evidence>
<dbReference type="InterPro" id="IPR000515">
    <property type="entry name" value="MetI-like"/>
</dbReference>
<dbReference type="RefSeq" id="WP_017798919.1">
    <property type="nucleotide sequence ID" value="NZ_JAGGMQ010000001.1"/>
</dbReference>
<feature type="transmembrane region" description="Helical" evidence="8">
    <location>
        <begin position="289"/>
        <end position="312"/>
    </location>
</feature>
<feature type="transmembrane region" description="Helical" evidence="8">
    <location>
        <begin position="243"/>
        <end position="269"/>
    </location>
</feature>
<sequence>MLRLIIRRLLQGIPLMFGVIIINFALIKSVPGSLLDVMSAEQQVTDPAMIERLRQLYGLDQSALMQLLHYLGSVLQLDLGFSYRQNMPVLDVILAHLPATLILMLASIALAVIVGVSAGVLAAIKVNSLWDTLISALAVLCFAAPSFWLGIMMIILFAVKLGWFPVGGMETIGSNLTLWGRALDILHHLVLPALALGLFYAATYARVMRASMLEVWQMDFVRTARAKGLGRAQVIIGHTLRNALLPVVTLLGLQLGTVLGGSIVIEAVFSWPGIGQVLFDSVMSRNYPVVLGVLVLSSLLVILTNIVVDVIYSRLDPRIRN</sequence>
<gene>
    <name evidence="10" type="ORF">J2125_004648</name>
</gene>
<reference evidence="11" key="1">
    <citation type="submission" date="2023-07" db="EMBL/GenBank/DDBJ databases">
        <title>Genome mining of underrepresented organisms for secondary metabolites.</title>
        <authorList>
            <person name="D'Agostino P.M."/>
        </authorList>
    </citation>
    <scope>NUCLEOTIDE SEQUENCE [LARGE SCALE GENOMIC DNA]</scope>
    <source>
        <strain evidence="11">WS4403</strain>
    </source>
</reference>
<accession>A0ABS4PFP7</accession>
<keyword evidence="2 8" id="KW-0813">Transport</keyword>
<comment type="similarity">
    <text evidence="8">Belongs to the binding-protein-dependent transport system permease family.</text>
</comment>
<comment type="subcellular location">
    <subcellularLocation>
        <location evidence="1">Cell inner membrane</location>
        <topology evidence="1">Multi-pass membrane protein</topology>
    </subcellularLocation>
    <subcellularLocation>
        <location evidence="8">Cell membrane</location>
        <topology evidence="8">Multi-pass membrane protein</topology>
    </subcellularLocation>
</comment>
<keyword evidence="11" id="KW-1185">Reference proteome</keyword>
<protein>
    <submittedName>
        <fullName evidence="10">Peptide/nickel transport system permease protein</fullName>
    </submittedName>
</protein>
<name>A0ABS4PFP7_9GAMM</name>
<evidence type="ECO:0000259" key="9">
    <source>
        <dbReference type="PROSITE" id="PS50928"/>
    </source>
</evidence>
<dbReference type="Pfam" id="PF00528">
    <property type="entry name" value="BPD_transp_1"/>
    <property type="match status" value="1"/>
</dbReference>
<keyword evidence="4" id="KW-0997">Cell inner membrane</keyword>
<keyword evidence="5 8" id="KW-0812">Transmembrane</keyword>
<evidence type="ECO:0000256" key="4">
    <source>
        <dbReference type="ARBA" id="ARBA00022519"/>
    </source>
</evidence>
<feature type="transmembrane region" description="Helical" evidence="8">
    <location>
        <begin position="185"/>
        <end position="205"/>
    </location>
</feature>
<dbReference type="InterPro" id="IPR035906">
    <property type="entry name" value="MetI-like_sf"/>
</dbReference>
<feature type="transmembrane region" description="Helical" evidence="8">
    <location>
        <begin position="136"/>
        <end position="159"/>
    </location>
</feature>
<organism evidence="10 11">
    <name type="scientific">Winslowiella toletana</name>
    <dbReference type="NCBI Taxonomy" id="92490"/>
    <lineage>
        <taxon>Bacteria</taxon>
        <taxon>Pseudomonadati</taxon>
        <taxon>Pseudomonadota</taxon>
        <taxon>Gammaproteobacteria</taxon>
        <taxon>Enterobacterales</taxon>
        <taxon>Erwiniaceae</taxon>
        <taxon>Winslowiella</taxon>
    </lineage>
</organism>
<dbReference type="PANTHER" id="PTHR43163">
    <property type="entry name" value="DIPEPTIDE TRANSPORT SYSTEM PERMEASE PROTEIN DPPB-RELATED"/>
    <property type="match status" value="1"/>
</dbReference>
<evidence type="ECO:0000313" key="11">
    <source>
        <dbReference type="Proteomes" id="UP001195624"/>
    </source>
</evidence>
<evidence type="ECO:0000313" key="10">
    <source>
        <dbReference type="EMBL" id="MBP2171456.1"/>
    </source>
</evidence>
<dbReference type="Proteomes" id="UP001195624">
    <property type="component" value="Unassembled WGS sequence"/>
</dbReference>
<proteinExistence type="inferred from homology"/>
<comment type="caution">
    <text evidence="10">The sequence shown here is derived from an EMBL/GenBank/DDBJ whole genome shotgun (WGS) entry which is preliminary data.</text>
</comment>
<keyword evidence="7 8" id="KW-0472">Membrane</keyword>
<feature type="transmembrane region" description="Helical" evidence="8">
    <location>
        <begin position="12"/>
        <end position="30"/>
    </location>
</feature>